<protein>
    <recommendedName>
        <fullName evidence="3">Transposase</fullName>
    </recommendedName>
</protein>
<reference evidence="1" key="1">
    <citation type="journal article" date="2020" name="bioRxiv">
        <title>Chromosome-level reference genome of the European wasp spider Argiope bruennichi: a resource for studies on range expansion and evolutionary adaptation.</title>
        <authorList>
            <person name="Sheffer M.M."/>
            <person name="Hoppe A."/>
            <person name="Krehenwinkel H."/>
            <person name="Uhl G."/>
            <person name="Kuss A.W."/>
            <person name="Jensen L."/>
            <person name="Jensen C."/>
            <person name="Gillespie R.G."/>
            <person name="Hoff K.J."/>
            <person name="Prost S."/>
        </authorList>
    </citation>
    <scope>NUCLEOTIDE SEQUENCE</scope>
</reference>
<reference evidence="1" key="2">
    <citation type="submission" date="2020-06" db="EMBL/GenBank/DDBJ databases">
        <authorList>
            <person name="Sheffer M."/>
        </authorList>
    </citation>
    <scope>NUCLEOTIDE SEQUENCE</scope>
</reference>
<evidence type="ECO:0000313" key="2">
    <source>
        <dbReference type="Proteomes" id="UP000807504"/>
    </source>
</evidence>
<proteinExistence type="predicted"/>
<organism evidence="1 2">
    <name type="scientific">Argiope bruennichi</name>
    <name type="common">Wasp spider</name>
    <name type="synonym">Aranea bruennichi</name>
    <dbReference type="NCBI Taxonomy" id="94029"/>
    <lineage>
        <taxon>Eukaryota</taxon>
        <taxon>Metazoa</taxon>
        <taxon>Ecdysozoa</taxon>
        <taxon>Arthropoda</taxon>
        <taxon>Chelicerata</taxon>
        <taxon>Arachnida</taxon>
        <taxon>Araneae</taxon>
        <taxon>Araneomorphae</taxon>
        <taxon>Entelegynae</taxon>
        <taxon>Araneoidea</taxon>
        <taxon>Araneidae</taxon>
        <taxon>Argiope</taxon>
    </lineage>
</organism>
<dbReference type="EMBL" id="JABXBU010000011">
    <property type="protein sequence ID" value="KAF8791054.1"/>
    <property type="molecule type" value="Genomic_DNA"/>
</dbReference>
<gene>
    <name evidence="1" type="ORF">HNY73_005983</name>
</gene>
<dbReference type="Proteomes" id="UP000807504">
    <property type="component" value="Unassembled WGS sequence"/>
</dbReference>
<keyword evidence="2" id="KW-1185">Reference proteome</keyword>
<sequence>MLLTRGSNTTNYVESFFKVLKETILGRIEAFSLVKLLDYIVTKVEVFTCLVEESIKWKFENSYIHL</sequence>
<evidence type="ECO:0008006" key="3">
    <source>
        <dbReference type="Google" id="ProtNLM"/>
    </source>
</evidence>
<name>A0A8T0FIG6_ARGBR</name>
<evidence type="ECO:0000313" key="1">
    <source>
        <dbReference type="EMBL" id="KAF8791054.1"/>
    </source>
</evidence>
<comment type="caution">
    <text evidence="1">The sequence shown here is derived from an EMBL/GenBank/DDBJ whole genome shotgun (WGS) entry which is preliminary data.</text>
</comment>
<accession>A0A8T0FIG6</accession>
<dbReference type="AlphaFoldDB" id="A0A8T0FIG6"/>